<name>A0A544VRB7_9MYCO</name>
<evidence type="ECO:0000313" key="3">
    <source>
        <dbReference type="Proteomes" id="UP000315759"/>
    </source>
</evidence>
<dbReference type="Proteomes" id="UP000315759">
    <property type="component" value="Unassembled WGS sequence"/>
</dbReference>
<sequence length="252" mass="26818">MTHFRTSVTAPESDAPYVRATQLITRPGTLPAITIPIAKGRWPDVDGIWSYLREPAKFFGIAMPGPADLTVALTDFAATTDGALTAASVVIVETDGESEVVVTGAAVQPLRSTPVRICTDDSVPHAHRASDPQWRRMAARTTSRGEVDQRKRWLDGRGYADALSGGEPLLGALVVETPRGVLGVENPEPTSVLDQLTACGATAPIARAAQPPVDAVRAWWVSPTFETHPVAELAGVHLPSDVEAAPSFARWT</sequence>
<evidence type="ECO:0000313" key="2">
    <source>
        <dbReference type="EMBL" id="TQR82526.1"/>
    </source>
</evidence>
<reference evidence="2 3" key="1">
    <citation type="submission" date="2018-10" db="EMBL/GenBank/DDBJ databases">
        <title>Draft genome of Mycobacterium hodleri strain B.</title>
        <authorList>
            <person name="Amande T.J."/>
            <person name="Mcgenity T.J."/>
        </authorList>
    </citation>
    <scope>NUCLEOTIDE SEQUENCE [LARGE SCALE GENOMIC DNA]</scope>
    <source>
        <strain evidence="2 3">B</strain>
    </source>
</reference>
<dbReference type="AlphaFoldDB" id="A0A544VRB7"/>
<dbReference type="EMBL" id="VIFX01000070">
    <property type="protein sequence ID" value="TQR82526.1"/>
    <property type="molecule type" value="Genomic_DNA"/>
</dbReference>
<organism evidence="2 3">
    <name type="scientific">Mycolicibacterium hodleri</name>
    <dbReference type="NCBI Taxonomy" id="49897"/>
    <lineage>
        <taxon>Bacteria</taxon>
        <taxon>Bacillati</taxon>
        <taxon>Actinomycetota</taxon>
        <taxon>Actinomycetes</taxon>
        <taxon>Mycobacteriales</taxon>
        <taxon>Mycobacteriaceae</taxon>
        <taxon>Mycolicibacterium</taxon>
    </lineage>
</organism>
<protein>
    <submittedName>
        <fullName evidence="2">Uncharacterized protein</fullName>
    </submittedName>
</protein>
<evidence type="ECO:0000256" key="1">
    <source>
        <dbReference type="SAM" id="MobiDB-lite"/>
    </source>
</evidence>
<keyword evidence="3" id="KW-1185">Reference proteome</keyword>
<feature type="compositionally biased region" description="Basic and acidic residues" evidence="1">
    <location>
        <begin position="122"/>
        <end position="134"/>
    </location>
</feature>
<accession>A0A544VRB7</accession>
<gene>
    <name evidence="2" type="ORF">D8S82_31700</name>
</gene>
<proteinExistence type="predicted"/>
<feature type="region of interest" description="Disordered" evidence="1">
    <location>
        <begin position="122"/>
        <end position="142"/>
    </location>
</feature>
<comment type="caution">
    <text evidence="2">The sequence shown here is derived from an EMBL/GenBank/DDBJ whole genome shotgun (WGS) entry which is preliminary data.</text>
</comment>
<dbReference type="RefSeq" id="WP_142555897.1">
    <property type="nucleotide sequence ID" value="NZ_VIFX01000070.1"/>
</dbReference>